<dbReference type="AlphaFoldDB" id="A0AAJ0FRV9"/>
<organism evidence="3 4">
    <name type="scientific">Phialemonium atrogriseum</name>
    <dbReference type="NCBI Taxonomy" id="1093897"/>
    <lineage>
        <taxon>Eukaryota</taxon>
        <taxon>Fungi</taxon>
        <taxon>Dikarya</taxon>
        <taxon>Ascomycota</taxon>
        <taxon>Pezizomycotina</taxon>
        <taxon>Sordariomycetes</taxon>
        <taxon>Sordariomycetidae</taxon>
        <taxon>Cephalothecales</taxon>
        <taxon>Cephalothecaceae</taxon>
        <taxon>Phialemonium</taxon>
    </lineage>
</organism>
<dbReference type="Proteomes" id="UP001244011">
    <property type="component" value="Unassembled WGS sequence"/>
</dbReference>
<comment type="caution">
    <text evidence="3">The sequence shown here is derived from an EMBL/GenBank/DDBJ whole genome shotgun (WGS) entry which is preliminary data.</text>
</comment>
<evidence type="ECO:0000256" key="1">
    <source>
        <dbReference type="SAM" id="Coils"/>
    </source>
</evidence>
<sequence>MLPPIEEAVLENNPEFAALYRTLTTVILNPDGSTKNDPAMKERETVREELKKHRLKAAKRHLLIDAISTAYPGESPKPARRPRALSRPDTTTSELPPELLDLLLLLPPLLTTSTPLPAESTALLLTSPPLCNLPTLLPQLTALVSTALHTSAVHLARLASPNTNPSYIHRAIPTLPTHAATQLRLLADAKAALTATTTTTTTTTTSSSPLPPPPSSSRPAAAAALTRLLRAHATASAACARALEAKHGGASRALELRAAAAAAGCRRSALEAEAAAWVARRDAYPPEAMAALGAYARHLRDGRGRLREGVAGLRGQLGGYGVGEGGDGGKERTMREMARVYRDMERQVEEVRADLERLGRA</sequence>
<evidence type="ECO:0000313" key="4">
    <source>
        <dbReference type="Proteomes" id="UP001244011"/>
    </source>
</evidence>
<evidence type="ECO:0000256" key="2">
    <source>
        <dbReference type="SAM" id="MobiDB-lite"/>
    </source>
</evidence>
<feature type="region of interest" description="Disordered" evidence="2">
    <location>
        <begin position="196"/>
        <end position="220"/>
    </location>
</feature>
<dbReference type="EMBL" id="MU838997">
    <property type="protein sequence ID" value="KAK1772829.1"/>
    <property type="molecule type" value="Genomic_DNA"/>
</dbReference>
<proteinExistence type="predicted"/>
<name>A0AAJ0FRV9_9PEZI</name>
<feature type="compositionally biased region" description="Low complexity" evidence="2">
    <location>
        <begin position="196"/>
        <end position="208"/>
    </location>
</feature>
<keyword evidence="4" id="KW-1185">Reference proteome</keyword>
<dbReference type="GeneID" id="85314586"/>
<reference evidence="3" key="1">
    <citation type="submission" date="2023-06" db="EMBL/GenBank/DDBJ databases">
        <title>Genome-scale phylogeny and comparative genomics of the fungal order Sordariales.</title>
        <authorList>
            <consortium name="Lawrence Berkeley National Laboratory"/>
            <person name="Hensen N."/>
            <person name="Bonometti L."/>
            <person name="Westerberg I."/>
            <person name="Brannstrom I.O."/>
            <person name="Guillou S."/>
            <person name="Cros-Aarteil S."/>
            <person name="Calhoun S."/>
            <person name="Haridas S."/>
            <person name="Kuo A."/>
            <person name="Mondo S."/>
            <person name="Pangilinan J."/>
            <person name="Riley R."/>
            <person name="Labutti K."/>
            <person name="Andreopoulos B."/>
            <person name="Lipzen A."/>
            <person name="Chen C."/>
            <person name="Yanf M."/>
            <person name="Daum C."/>
            <person name="Ng V."/>
            <person name="Clum A."/>
            <person name="Steindorff A."/>
            <person name="Ohm R."/>
            <person name="Martin F."/>
            <person name="Silar P."/>
            <person name="Natvig D."/>
            <person name="Lalanne C."/>
            <person name="Gautier V."/>
            <person name="Ament-Velasquez S.L."/>
            <person name="Kruys A."/>
            <person name="Hutchinson M.I."/>
            <person name="Powell A.J."/>
            <person name="Barry K."/>
            <person name="Miller A.N."/>
            <person name="Grigoriev I.V."/>
            <person name="Debuchy R."/>
            <person name="Gladieux P."/>
            <person name="Thoren M.H."/>
            <person name="Johannesson H."/>
        </authorList>
    </citation>
    <scope>NUCLEOTIDE SEQUENCE</scope>
    <source>
        <strain evidence="3">8032-3</strain>
    </source>
</reference>
<keyword evidence="1" id="KW-0175">Coiled coil</keyword>
<protein>
    <submittedName>
        <fullName evidence="3">Uncharacterized protein</fullName>
    </submittedName>
</protein>
<feature type="coiled-coil region" evidence="1">
    <location>
        <begin position="334"/>
        <end position="361"/>
    </location>
</feature>
<gene>
    <name evidence="3" type="ORF">QBC33DRAFT_584171</name>
</gene>
<dbReference type="RefSeq" id="XP_060289042.1">
    <property type="nucleotide sequence ID" value="XM_060431399.1"/>
</dbReference>
<accession>A0AAJ0FRV9</accession>
<evidence type="ECO:0000313" key="3">
    <source>
        <dbReference type="EMBL" id="KAK1772829.1"/>
    </source>
</evidence>
<feature type="region of interest" description="Disordered" evidence="2">
    <location>
        <begin position="70"/>
        <end position="93"/>
    </location>
</feature>